<dbReference type="InterPro" id="IPR013780">
    <property type="entry name" value="Glyco_hydro_b"/>
</dbReference>
<evidence type="ECO:0000256" key="7">
    <source>
        <dbReference type="ARBA" id="ARBA00023295"/>
    </source>
</evidence>
<dbReference type="InterPro" id="IPR013785">
    <property type="entry name" value="Aldolase_TIM"/>
</dbReference>
<evidence type="ECO:0000256" key="3">
    <source>
        <dbReference type="ARBA" id="ARBA00012755"/>
    </source>
</evidence>
<comment type="caution">
    <text evidence="10">The sequence shown here is derived from an EMBL/GenBank/DDBJ whole genome shotgun (WGS) entry which is preliminary data.</text>
</comment>
<evidence type="ECO:0000313" key="11">
    <source>
        <dbReference type="Proteomes" id="UP001610335"/>
    </source>
</evidence>
<dbReference type="InterPro" id="IPR041233">
    <property type="entry name" value="Melibiase_C"/>
</dbReference>
<feature type="domain" description="Alpha galactosidase C-terminal" evidence="9">
    <location>
        <begin position="324"/>
        <end position="398"/>
    </location>
</feature>
<dbReference type="InterPro" id="IPR002241">
    <property type="entry name" value="Glyco_hydro_27"/>
</dbReference>
<evidence type="ECO:0000259" key="9">
    <source>
        <dbReference type="Pfam" id="PF17801"/>
    </source>
</evidence>
<protein>
    <recommendedName>
        <fullName evidence="3 8">Alpha-galactosidase</fullName>
        <ecNumber evidence="3 8">3.2.1.22</ecNumber>
    </recommendedName>
    <alternativeName>
        <fullName evidence="8">Melibiase</fullName>
    </alternativeName>
</protein>
<organism evidence="10 11">
    <name type="scientific">Aspergillus cavernicola</name>
    <dbReference type="NCBI Taxonomy" id="176166"/>
    <lineage>
        <taxon>Eukaryota</taxon>
        <taxon>Fungi</taxon>
        <taxon>Dikarya</taxon>
        <taxon>Ascomycota</taxon>
        <taxon>Pezizomycotina</taxon>
        <taxon>Eurotiomycetes</taxon>
        <taxon>Eurotiomycetidae</taxon>
        <taxon>Eurotiales</taxon>
        <taxon>Aspergillaceae</taxon>
        <taxon>Aspergillus</taxon>
        <taxon>Aspergillus subgen. Nidulantes</taxon>
    </lineage>
</organism>
<evidence type="ECO:0000256" key="1">
    <source>
        <dbReference type="ARBA" id="ARBA00001255"/>
    </source>
</evidence>
<dbReference type="EC" id="3.2.1.22" evidence="3 8"/>
<sequence>MFPFLSLLASTALASPSLHSRLQDGLARTPQMGWNTYNAYGCNPNQSIVHSNSEALIATGLADLGYRYVTIDCGWSVEDRLPDGTLTWNETLFPQGLPALGRYLHERGLLFGAYGDSGILLCGSPPNQTGSLYYEEIDAKTFAEWEVDSLKYDNCYSDAATNYPNVNYSPSTSPHPRFTTMSQALQSQSRPILFQICEWGIDFPALWAPSLGHSWRIGNDIIPHWRSIFRTLNQAAPQTNFARAGQWPDLDMLLVGLEGVLTRAEEETHFSMWGVLKSPLVIGAGISGMGKGSLKVLKNEDVIGFNQDGLGVSAMLRRRWSLDDDGVEVWSGPLEGGRVVAAMVNWQGVEREVRLDLPDVGVQYAGGLRNIWRNESEVGVRTSYTARVAAHGTMLVELADTLPAGVYPTGIFGSTHGDSTTFSSIYAVTSSNGYNLDIILAELPRTSQKITITTSTNKTPISISIPARSSSVTLPVALTAGSNNTITINHAPRISSIHLTPPKTTYYTGTKDFTLAGTTATESCGSDTDTDTQNEFCAPAGSKLTHLSPNGTATAQIPSTISGSKYISIDYINNEVAFDSSWGWGSNSRNLTITVNGGEPVRLEVPLSGRHSELFGPGLGWWDSSRLGVLTGGWREGGNEVMIGNVGGEGGFQAYAPDVVGIEVFD</sequence>
<accession>A0ABR4IXL2</accession>
<dbReference type="PANTHER" id="PTHR11452">
    <property type="entry name" value="ALPHA-GALACTOSIDASE/ALPHA-N-ACETYLGALACTOSAMINIDASE"/>
    <property type="match status" value="1"/>
</dbReference>
<dbReference type="CDD" id="cd14792">
    <property type="entry name" value="GH27"/>
    <property type="match status" value="1"/>
</dbReference>
<proteinExistence type="inferred from homology"/>
<keyword evidence="5 8" id="KW-0378">Hydrolase</keyword>
<reference evidence="10 11" key="1">
    <citation type="submission" date="2024-07" db="EMBL/GenBank/DDBJ databases">
        <title>Section-level genome sequencing and comparative genomics of Aspergillus sections Usti and Cavernicolus.</title>
        <authorList>
            <consortium name="Lawrence Berkeley National Laboratory"/>
            <person name="Nybo J.L."/>
            <person name="Vesth T.C."/>
            <person name="Theobald S."/>
            <person name="Frisvad J.C."/>
            <person name="Larsen T.O."/>
            <person name="Kjaerboelling I."/>
            <person name="Rothschild-Mancinelli K."/>
            <person name="Lyhne E.K."/>
            <person name="Kogle M.E."/>
            <person name="Barry K."/>
            <person name="Clum A."/>
            <person name="Na H."/>
            <person name="Ledsgaard L."/>
            <person name="Lin J."/>
            <person name="Lipzen A."/>
            <person name="Kuo A."/>
            <person name="Riley R."/>
            <person name="Mondo S."/>
            <person name="LaButti K."/>
            <person name="Haridas S."/>
            <person name="Pangalinan J."/>
            <person name="Salamov A.A."/>
            <person name="Simmons B.A."/>
            <person name="Magnuson J.K."/>
            <person name="Chen J."/>
            <person name="Drula E."/>
            <person name="Henrissat B."/>
            <person name="Wiebenga A."/>
            <person name="Lubbers R.J."/>
            <person name="Gomes A.C."/>
            <person name="Makela M.R."/>
            <person name="Stajich J."/>
            <person name="Grigoriev I.V."/>
            <person name="Mortensen U.H."/>
            <person name="De vries R.P."/>
            <person name="Baker S.E."/>
            <person name="Andersen M.R."/>
        </authorList>
    </citation>
    <scope>NUCLEOTIDE SEQUENCE [LARGE SCALE GENOMIC DNA]</scope>
    <source>
        <strain evidence="10 11">CBS 600.67</strain>
    </source>
</reference>
<comment type="catalytic activity">
    <reaction evidence="1 8">
        <text>Hydrolysis of terminal, non-reducing alpha-D-galactose residues in alpha-D-galactosides, including galactose oligosaccharides, galactomannans and galactolipids.</text>
        <dbReference type="EC" id="3.2.1.22"/>
    </reaction>
</comment>
<dbReference type="EMBL" id="JBFXLS010000006">
    <property type="protein sequence ID" value="KAL2832510.1"/>
    <property type="molecule type" value="Genomic_DNA"/>
</dbReference>
<evidence type="ECO:0000256" key="5">
    <source>
        <dbReference type="ARBA" id="ARBA00022801"/>
    </source>
</evidence>
<dbReference type="PRINTS" id="PR00740">
    <property type="entry name" value="GLHYDRLASE27"/>
</dbReference>
<keyword evidence="11" id="KW-1185">Reference proteome</keyword>
<evidence type="ECO:0000256" key="2">
    <source>
        <dbReference type="ARBA" id="ARBA00009743"/>
    </source>
</evidence>
<gene>
    <name evidence="10" type="ORF">BDW59DRAFT_180976</name>
</gene>
<dbReference type="Pfam" id="PF16499">
    <property type="entry name" value="Melibiase_2"/>
    <property type="match status" value="1"/>
</dbReference>
<dbReference type="Gene3D" id="3.20.20.70">
    <property type="entry name" value="Aldolase class I"/>
    <property type="match status" value="1"/>
</dbReference>
<dbReference type="Proteomes" id="UP001610335">
    <property type="component" value="Unassembled WGS sequence"/>
</dbReference>
<comment type="similarity">
    <text evidence="2 8">Belongs to the glycosyl hydrolase 27 family.</text>
</comment>
<keyword evidence="6 8" id="KW-1015">Disulfide bond</keyword>
<evidence type="ECO:0000256" key="4">
    <source>
        <dbReference type="ARBA" id="ARBA00022729"/>
    </source>
</evidence>
<dbReference type="CDD" id="cd04081">
    <property type="entry name" value="CBM35_galactosidase-like"/>
    <property type="match status" value="1"/>
</dbReference>
<dbReference type="SUPFAM" id="SSF51011">
    <property type="entry name" value="Glycosyl hydrolase domain"/>
    <property type="match status" value="1"/>
</dbReference>
<dbReference type="SUPFAM" id="SSF51445">
    <property type="entry name" value="(Trans)glycosidases"/>
    <property type="match status" value="1"/>
</dbReference>
<name>A0ABR4IXL2_9EURO</name>
<dbReference type="PANTHER" id="PTHR11452:SF75">
    <property type="entry name" value="ALPHA-GALACTOSIDASE MEL1"/>
    <property type="match status" value="1"/>
</dbReference>
<evidence type="ECO:0000256" key="8">
    <source>
        <dbReference type="RuleBase" id="RU361168"/>
    </source>
</evidence>
<dbReference type="Pfam" id="PF17801">
    <property type="entry name" value="Melibiase_C"/>
    <property type="match status" value="1"/>
</dbReference>
<dbReference type="Gene3D" id="2.60.40.1180">
    <property type="entry name" value="Golgi alpha-mannosidase II"/>
    <property type="match status" value="1"/>
</dbReference>
<keyword evidence="7 8" id="KW-0326">Glycosidase</keyword>
<evidence type="ECO:0000256" key="6">
    <source>
        <dbReference type="ARBA" id="ARBA00023157"/>
    </source>
</evidence>
<dbReference type="InterPro" id="IPR017853">
    <property type="entry name" value="GH"/>
</dbReference>
<keyword evidence="4" id="KW-0732">Signal</keyword>
<evidence type="ECO:0000313" key="10">
    <source>
        <dbReference type="EMBL" id="KAL2832510.1"/>
    </source>
</evidence>